<dbReference type="InterPro" id="IPR011697">
    <property type="entry name" value="Peptidase_C26"/>
</dbReference>
<dbReference type="GO" id="GO:0006598">
    <property type="term" value="P:polyamine catabolic process"/>
    <property type="evidence" value="ECO:0007669"/>
    <property type="project" value="TreeGrafter"/>
</dbReference>
<dbReference type="PANTHER" id="PTHR43235">
    <property type="entry name" value="GLUTAMINE AMIDOTRANSFERASE PB2B2.05-RELATED"/>
    <property type="match status" value="1"/>
</dbReference>
<dbReference type="Gene3D" id="2.10.270.20">
    <property type="match status" value="1"/>
</dbReference>
<feature type="repeat" description="Cell wall-binding" evidence="2">
    <location>
        <begin position="137"/>
        <end position="156"/>
    </location>
</feature>
<evidence type="ECO:0000256" key="3">
    <source>
        <dbReference type="SAM" id="MobiDB-lite"/>
    </source>
</evidence>
<evidence type="ECO:0000313" key="6">
    <source>
        <dbReference type="Proteomes" id="UP000290106"/>
    </source>
</evidence>
<dbReference type="GO" id="GO:0005829">
    <property type="term" value="C:cytosol"/>
    <property type="evidence" value="ECO:0007669"/>
    <property type="project" value="TreeGrafter"/>
</dbReference>
<evidence type="ECO:0000313" key="5">
    <source>
        <dbReference type="EMBL" id="RXS74024.1"/>
    </source>
</evidence>
<feature type="chain" id="PRO_5039365200" evidence="4">
    <location>
        <begin position="24"/>
        <end position="542"/>
    </location>
</feature>
<dbReference type="OrthoDB" id="177750at2"/>
<dbReference type="Gene3D" id="2.10.270.10">
    <property type="entry name" value="Cholin Binding"/>
    <property type="match status" value="3"/>
</dbReference>
<dbReference type="Pfam" id="PF19127">
    <property type="entry name" value="Choline_bind_3"/>
    <property type="match status" value="4"/>
</dbReference>
<dbReference type="Gene3D" id="3.40.50.880">
    <property type="match status" value="1"/>
</dbReference>
<feature type="repeat" description="Cell wall-binding" evidence="2">
    <location>
        <begin position="278"/>
        <end position="297"/>
    </location>
</feature>
<feature type="compositionally biased region" description="Basic and acidic residues" evidence="3">
    <location>
        <begin position="33"/>
        <end position="44"/>
    </location>
</feature>
<dbReference type="SUPFAM" id="SSF69360">
    <property type="entry name" value="Cell wall binding repeat"/>
    <property type="match status" value="2"/>
</dbReference>
<evidence type="ECO:0000256" key="4">
    <source>
        <dbReference type="SAM" id="SignalP"/>
    </source>
</evidence>
<dbReference type="RefSeq" id="WP_129256865.1">
    <property type="nucleotide sequence ID" value="NZ_SDKC01000001.1"/>
</dbReference>
<feature type="signal peptide" evidence="4">
    <location>
        <begin position="1"/>
        <end position="23"/>
    </location>
</feature>
<dbReference type="GO" id="GO:0033969">
    <property type="term" value="F:gamma-glutamyl-gamma-aminobutyrate hydrolase activity"/>
    <property type="evidence" value="ECO:0007669"/>
    <property type="project" value="TreeGrafter"/>
</dbReference>
<organism evidence="5 6">
    <name type="scientific">Blautia faecicola</name>
    <dbReference type="NCBI Taxonomy" id="2509240"/>
    <lineage>
        <taxon>Bacteria</taxon>
        <taxon>Bacillati</taxon>
        <taxon>Bacillota</taxon>
        <taxon>Clostridia</taxon>
        <taxon>Lachnospirales</taxon>
        <taxon>Lachnospiraceae</taxon>
        <taxon>Blautia</taxon>
    </lineage>
</organism>
<proteinExistence type="predicted"/>
<dbReference type="PROSITE" id="PS51273">
    <property type="entry name" value="GATASE_TYPE_1"/>
    <property type="match status" value="1"/>
</dbReference>
<dbReference type="Proteomes" id="UP000290106">
    <property type="component" value="Unassembled WGS sequence"/>
</dbReference>
<keyword evidence="4" id="KW-0732">Signal</keyword>
<keyword evidence="1" id="KW-0677">Repeat</keyword>
<dbReference type="AlphaFoldDB" id="A0A4Q1REN8"/>
<dbReference type="PROSITE" id="PS51170">
    <property type="entry name" value="CW"/>
    <property type="match status" value="5"/>
</dbReference>
<evidence type="ECO:0000256" key="2">
    <source>
        <dbReference type="PROSITE-ProRule" id="PRU00591"/>
    </source>
</evidence>
<gene>
    <name evidence="5" type="ORF">ETP43_01335</name>
</gene>
<keyword evidence="6" id="KW-1185">Reference proteome</keyword>
<dbReference type="InterPro" id="IPR044668">
    <property type="entry name" value="PuuD-like"/>
</dbReference>
<dbReference type="SUPFAM" id="SSF52317">
    <property type="entry name" value="Class I glutamine amidotransferase-like"/>
    <property type="match status" value="1"/>
</dbReference>
<protein>
    <submittedName>
        <fullName evidence="5">Uncharacterized protein</fullName>
    </submittedName>
</protein>
<name>A0A4Q1REN8_9FIRM</name>
<dbReference type="Pfam" id="PF01473">
    <property type="entry name" value="Choline_bind_1"/>
    <property type="match status" value="3"/>
</dbReference>
<reference evidence="5 6" key="1">
    <citation type="submission" date="2019-01" db="EMBL/GenBank/DDBJ databases">
        <title>Blautia sp. nov. KGMB01111 isolated human feces.</title>
        <authorList>
            <person name="Park J.-E."/>
            <person name="Kim J.-S."/>
            <person name="Park S.-H."/>
        </authorList>
    </citation>
    <scope>NUCLEOTIDE SEQUENCE [LARGE SCALE GENOMIC DNA]</scope>
    <source>
        <strain evidence="5 6">KGMB01111</strain>
    </source>
</reference>
<accession>A0A4Q1REN8</accession>
<dbReference type="Gene3D" id="2.20.120.10">
    <property type="entry name" value="Multimodular pneumococcal cell wall endolysin, domain 3"/>
    <property type="match status" value="1"/>
</dbReference>
<dbReference type="PANTHER" id="PTHR43235:SF1">
    <property type="entry name" value="GLUTAMINE AMIDOTRANSFERASE PB2B2.05-RELATED"/>
    <property type="match status" value="1"/>
</dbReference>
<dbReference type="InterPro" id="IPR018337">
    <property type="entry name" value="Cell_wall/Cho-bd_repeat"/>
</dbReference>
<feature type="repeat" description="Cell wall-binding" evidence="2">
    <location>
        <begin position="238"/>
        <end position="257"/>
    </location>
</feature>
<feature type="region of interest" description="Disordered" evidence="3">
    <location>
        <begin position="33"/>
        <end position="56"/>
    </location>
</feature>
<feature type="compositionally biased region" description="Acidic residues" evidence="3">
    <location>
        <begin position="45"/>
        <end position="56"/>
    </location>
</feature>
<dbReference type="InterPro" id="IPR029062">
    <property type="entry name" value="Class_I_gatase-like"/>
</dbReference>
<evidence type="ECO:0000256" key="1">
    <source>
        <dbReference type="ARBA" id="ARBA00022737"/>
    </source>
</evidence>
<comment type="caution">
    <text evidence="5">The sequence shown here is derived from an EMBL/GenBank/DDBJ whole genome shotgun (WGS) entry which is preliminary data.</text>
</comment>
<feature type="repeat" description="Cell wall-binding" evidence="2">
    <location>
        <begin position="77"/>
        <end position="96"/>
    </location>
</feature>
<sequence length="542" mass="61450">MRKCKRKILGVLFMSAMLFSAWPAVYGSEADGGQRVERQERLGTDEEEREIPEEEVSQGWKARERQRFYLDSNLERLTGWQKINGNWYYFDEEGWMQTGWLEDGGKRYYLKDNGVMQTGWILEQKQWYFADGTGAMRTGWLHKGGSWFYLQENGAMCTGWKDIGGTWYYFRPGNGDMMTGWVRDRETWYYMSGSGAMQTGWLKHGTAWYYLSGSGAMAKDWTQVRGSWYYLNDHGAMQTGWLHRGNNWFYLNEDGVMQTGWLHRRGVWYYLNRSGAMLTGWQVVGSSWYYFDGDGAMQSGWICLEGSWYYLGGNNDGAMKTGWIRNGGRNYYLTPGGIWKDIRLAVIGNNEAGAITTAAKFVEMGVDATVVTGNFEISRYDGIIIPGGGDLDPARYGQTNTASGNIDNILDERQIDAVKQCVAAGKPIFGICKGVQLINVVFGGTLNQSISGHMGVWHTVSVSRSGWFSNIYSGSVRVLSYHHQSIRDLADGFQADMRAGDGTIEAISNNEKHIYGVQFHPEQMNNEVGNRCIRQFVEVCAK</sequence>
<feature type="repeat" description="Cell wall-binding" evidence="2">
    <location>
        <begin position="97"/>
        <end position="116"/>
    </location>
</feature>
<dbReference type="EMBL" id="SDKC01000001">
    <property type="protein sequence ID" value="RXS74024.1"/>
    <property type="molecule type" value="Genomic_DNA"/>
</dbReference>
<dbReference type="Pfam" id="PF07722">
    <property type="entry name" value="Peptidase_C26"/>
    <property type="match status" value="1"/>
</dbReference>